<proteinExistence type="inferred from homology"/>
<feature type="transmembrane region" description="Helical" evidence="7">
    <location>
        <begin position="247"/>
        <end position="265"/>
    </location>
</feature>
<dbReference type="RefSeq" id="WP_114467643.1">
    <property type="nucleotide sequence ID" value="NZ_QPJK01000002.1"/>
</dbReference>
<evidence type="ECO:0000256" key="5">
    <source>
        <dbReference type="ARBA" id="ARBA00022989"/>
    </source>
</evidence>
<dbReference type="InterPro" id="IPR035952">
    <property type="entry name" value="Rhomboid-like_sf"/>
</dbReference>
<dbReference type="InterPro" id="IPR050925">
    <property type="entry name" value="Rhomboid_protease_S54"/>
</dbReference>
<evidence type="ECO:0000256" key="3">
    <source>
        <dbReference type="ARBA" id="ARBA00022692"/>
    </source>
</evidence>
<keyword evidence="9" id="KW-0645">Protease</keyword>
<evidence type="ECO:0000256" key="2">
    <source>
        <dbReference type="ARBA" id="ARBA00009045"/>
    </source>
</evidence>
<dbReference type="AlphaFoldDB" id="A0A368Y4B0"/>
<comment type="subcellular location">
    <subcellularLocation>
        <location evidence="1">Membrane</location>
        <topology evidence="1">Multi-pass membrane protein</topology>
    </subcellularLocation>
</comment>
<keyword evidence="4" id="KW-0378">Hydrolase</keyword>
<feature type="domain" description="Peptidase S54 rhomboid" evidence="8">
    <location>
        <begin position="245"/>
        <end position="385"/>
    </location>
</feature>
<reference evidence="9 10" key="1">
    <citation type="submission" date="2018-07" db="EMBL/GenBank/DDBJ databases">
        <title>Genomic Encyclopedia of Type Strains, Phase IV (KMG-IV): sequencing the most valuable type-strain genomes for metagenomic binning, comparative biology and taxonomic classification.</title>
        <authorList>
            <person name="Goeker M."/>
        </authorList>
    </citation>
    <scope>NUCLEOTIDE SEQUENCE [LARGE SCALE GENOMIC DNA]</scope>
    <source>
        <strain evidence="9 10">DSM 21634</strain>
    </source>
</reference>
<keyword evidence="6 7" id="KW-0472">Membrane</keyword>
<dbReference type="PANTHER" id="PTHR43731">
    <property type="entry name" value="RHOMBOID PROTEASE"/>
    <property type="match status" value="1"/>
</dbReference>
<gene>
    <name evidence="9" type="ORF">DES41_102882</name>
</gene>
<name>A0A368Y4B0_9BURK</name>
<dbReference type="Gene3D" id="1.20.1540.10">
    <property type="entry name" value="Rhomboid-like"/>
    <property type="match status" value="1"/>
</dbReference>
<feature type="transmembrane region" description="Helical" evidence="7">
    <location>
        <begin position="50"/>
        <end position="69"/>
    </location>
</feature>
<comment type="caution">
    <text evidence="9">The sequence shown here is derived from an EMBL/GenBank/DDBJ whole genome shotgun (WGS) entry which is preliminary data.</text>
</comment>
<feature type="transmembrane region" description="Helical" evidence="7">
    <location>
        <begin position="199"/>
        <end position="218"/>
    </location>
</feature>
<comment type="similarity">
    <text evidence="2">Belongs to the peptidase S54 family.</text>
</comment>
<feature type="transmembrane region" description="Helical" evidence="7">
    <location>
        <begin position="400"/>
        <end position="417"/>
    </location>
</feature>
<dbReference type="Pfam" id="PF01694">
    <property type="entry name" value="Rhomboid"/>
    <property type="match status" value="1"/>
</dbReference>
<dbReference type="SUPFAM" id="SSF144091">
    <property type="entry name" value="Rhomboid-like"/>
    <property type="match status" value="1"/>
</dbReference>
<organism evidence="9 10">
    <name type="scientific">Pseudorhodoferax soli</name>
    <dbReference type="NCBI Taxonomy" id="545864"/>
    <lineage>
        <taxon>Bacteria</taxon>
        <taxon>Pseudomonadati</taxon>
        <taxon>Pseudomonadota</taxon>
        <taxon>Betaproteobacteria</taxon>
        <taxon>Burkholderiales</taxon>
        <taxon>Comamonadaceae</taxon>
    </lineage>
</organism>
<sequence length="575" mass="62246">MQQDAPDTGLFTPLEFAPTRRRQNLLVAGLLVLAGPALAWAAAAQLPGMALGWRVLAGVAVLLSCLWLARTLWRHAASSAPVLRLDGRGISGATLQPPVPWHVLEDAQLERGGLLRLQRRPDGAHPDQPQGWLRRNPARPRVSLHLLSPRQQDIAYDAIHARLDVLRLRAGTGEAASRRAARDEDAFESHLDTLVPTPWALYVVVAANVLVWAMNWAAGLSPLKPASTELFAWGANAASAVVLDGQWWRLLTAAFLHGGIVHLTFNMLGLWEAGKQLCRLLGNGQFGLVYLASALAGSAASLHYAAQNSVSVGASGAVFGVLGALVTASWHYRHLVPATNLRRLWTGLGFFIGYSLLHGFTQENVDNAAHVGGLACGMLLGLVLLAPIDRQAAASRRHKRAAAMGLLALAAVGYAVLATPVPRVWHAQMYAAQELLPEVARRFDQGFRQMALEAQRLQRGEIRQPVFLQNAERAISPACSAITEELAPLRVPRWEQTGRLVHMYLQICALTTRSLALEQAMLRRDPDLPADAAAQLAQLSGQMQLALRELADAVRRAPVPVPVPRKPARAPQAPT</sequence>
<feature type="transmembrane region" description="Helical" evidence="7">
    <location>
        <begin position="25"/>
        <end position="44"/>
    </location>
</feature>
<protein>
    <submittedName>
        <fullName evidence="9">Rhomboid protease GluP</fullName>
    </submittedName>
</protein>
<dbReference type="OrthoDB" id="9778341at2"/>
<feature type="transmembrane region" description="Helical" evidence="7">
    <location>
        <begin position="312"/>
        <end position="332"/>
    </location>
</feature>
<dbReference type="GO" id="GO:0004252">
    <property type="term" value="F:serine-type endopeptidase activity"/>
    <property type="evidence" value="ECO:0007669"/>
    <property type="project" value="InterPro"/>
</dbReference>
<keyword evidence="3 7" id="KW-0812">Transmembrane</keyword>
<evidence type="ECO:0000313" key="10">
    <source>
        <dbReference type="Proteomes" id="UP000252884"/>
    </source>
</evidence>
<dbReference type="PANTHER" id="PTHR43731:SF14">
    <property type="entry name" value="PRESENILIN-ASSOCIATED RHOMBOID-LIKE PROTEIN, MITOCHONDRIAL"/>
    <property type="match status" value="1"/>
</dbReference>
<dbReference type="GO" id="GO:0006508">
    <property type="term" value="P:proteolysis"/>
    <property type="evidence" value="ECO:0007669"/>
    <property type="project" value="UniProtKB-KW"/>
</dbReference>
<evidence type="ECO:0000313" key="9">
    <source>
        <dbReference type="EMBL" id="RCW74559.1"/>
    </source>
</evidence>
<dbReference type="InterPro" id="IPR022764">
    <property type="entry name" value="Peptidase_S54_rhomboid_dom"/>
</dbReference>
<feature type="transmembrane region" description="Helical" evidence="7">
    <location>
        <begin position="286"/>
        <end position="306"/>
    </location>
</feature>
<feature type="transmembrane region" description="Helical" evidence="7">
    <location>
        <begin position="367"/>
        <end position="388"/>
    </location>
</feature>
<evidence type="ECO:0000256" key="4">
    <source>
        <dbReference type="ARBA" id="ARBA00022801"/>
    </source>
</evidence>
<evidence type="ECO:0000256" key="7">
    <source>
        <dbReference type="SAM" id="Phobius"/>
    </source>
</evidence>
<evidence type="ECO:0000256" key="6">
    <source>
        <dbReference type="ARBA" id="ARBA00023136"/>
    </source>
</evidence>
<evidence type="ECO:0000256" key="1">
    <source>
        <dbReference type="ARBA" id="ARBA00004141"/>
    </source>
</evidence>
<dbReference type="EMBL" id="QPJK01000002">
    <property type="protein sequence ID" value="RCW74559.1"/>
    <property type="molecule type" value="Genomic_DNA"/>
</dbReference>
<accession>A0A368Y4B0</accession>
<feature type="transmembrane region" description="Helical" evidence="7">
    <location>
        <begin position="344"/>
        <end position="361"/>
    </location>
</feature>
<dbReference type="GO" id="GO:0016020">
    <property type="term" value="C:membrane"/>
    <property type="evidence" value="ECO:0007669"/>
    <property type="project" value="UniProtKB-SubCell"/>
</dbReference>
<keyword evidence="5 7" id="KW-1133">Transmembrane helix</keyword>
<evidence type="ECO:0000259" key="8">
    <source>
        <dbReference type="Pfam" id="PF01694"/>
    </source>
</evidence>
<keyword evidence="10" id="KW-1185">Reference proteome</keyword>
<dbReference type="Proteomes" id="UP000252884">
    <property type="component" value="Unassembled WGS sequence"/>
</dbReference>